<dbReference type="Proteomes" id="UP000295217">
    <property type="component" value="Unassembled WGS sequence"/>
</dbReference>
<dbReference type="RefSeq" id="WP_132106876.1">
    <property type="nucleotide sequence ID" value="NZ_SMLB01000052.1"/>
</dbReference>
<name>A0A4R5A436_9ACTN</name>
<dbReference type="OrthoDB" id="4463966at2"/>
<evidence type="ECO:0000313" key="2">
    <source>
        <dbReference type="Proteomes" id="UP000295217"/>
    </source>
</evidence>
<proteinExistence type="predicted"/>
<dbReference type="EMBL" id="SMLB01000052">
    <property type="protein sequence ID" value="TDD65399.1"/>
    <property type="molecule type" value="Genomic_DNA"/>
</dbReference>
<protein>
    <submittedName>
        <fullName evidence="1">DNA-binding protein</fullName>
    </submittedName>
</protein>
<evidence type="ECO:0000313" key="1">
    <source>
        <dbReference type="EMBL" id="TDD65399.1"/>
    </source>
</evidence>
<keyword evidence="2" id="KW-1185">Reference proteome</keyword>
<keyword evidence="1" id="KW-0238">DNA-binding</keyword>
<sequence length="253" mass="26508">MELIGVGEAARRLGRSEARVRQLLRSGALSGQRVSGVWLVDATAIRERESNAPRPGRPLAPAHAWRVITAVDALASGQRLPPVGALADLAAGVVGGSRRRLVENLRRAPDVDRWRSWLAGRAVTRRYAATETAAYRLLSDGRVSIGGARGLAAASLLAARPGDGIDAYVREADAGTVIAAHGLEAEPTGAVRLRIVSDVVGAASGPVAGRPAPAAACLVDLLDSANLAPRTTGERRLRHVVDELHRLRDGPAP</sequence>
<accession>A0A4R5A436</accession>
<dbReference type="GO" id="GO:0003677">
    <property type="term" value="F:DNA binding"/>
    <property type="evidence" value="ECO:0007669"/>
    <property type="project" value="UniProtKB-KW"/>
</dbReference>
<organism evidence="1 2">
    <name type="scientific">Jiangella aurantiaca</name>
    <dbReference type="NCBI Taxonomy" id="2530373"/>
    <lineage>
        <taxon>Bacteria</taxon>
        <taxon>Bacillati</taxon>
        <taxon>Actinomycetota</taxon>
        <taxon>Actinomycetes</taxon>
        <taxon>Jiangellales</taxon>
        <taxon>Jiangellaceae</taxon>
        <taxon>Jiangella</taxon>
    </lineage>
</organism>
<comment type="caution">
    <text evidence="1">The sequence shown here is derived from an EMBL/GenBank/DDBJ whole genome shotgun (WGS) entry which is preliminary data.</text>
</comment>
<reference evidence="1 2" key="1">
    <citation type="submission" date="2019-02" db="EMBL/GenBank/DDBJ databases">
        <title>Draft genome sequences of novel Actinobacteria.</title>
        <authorList>
            <person name="Sahin N."/>
            <person name="Ay H."/>
            <person name="Saygin H."/>
        </authorList>
    </citation>
    <scope>NUCLEOTIDE SEQUENCE [LARGE SCALE GENOMIC DNA]</scope>
    <source>
        <strain evidence="1 2">8K307</strain>
    </source>
</reference>
<dbReference type="AlphaFoldDB" id="A0A4R5A436"/>
<gene>
    <name evidence="1" type="ORF">E1262_25310</name>
</gene>